<dbReference type="HOGENOM" id="CLU_3251853_0_0_9"/>
<dbReference type="EMBL" id="ACHM02000001">
    <property type="protein sequence ID" value="EFH93702.1"/>
    <property type="molecule type" value="Genomic_DNA"/>
</dbReference>
<dbReference type="Proteomes" id="UP000004063">
    <property type="component" value="Chromosome"/>
</dbReference>
<gene>
    <name evidence="1" type="ORF">HMPREF0391_10070</name>
</gene>
<dbReference type="AlphaFoldDB" id="D6S6J8"/>
<accession>D6S6J8</accession>
<name>D6S6J8_FINMA</name>
<dbReference type="STRING" id="525282.HMPREF0391_10070"/>
<organism evidence="1">
    <name type="scientific">Finegoldia magna ATCC 53516</name>
    <dbReference type="NCBI Taxonomy" id="525282"/>
    <lineage>
        <taxon>Bacteria</taxon>
        <taxon>Bacillati</taxon>
        <taxon>Bacillota</taxon>
        <taxon>Tissierellia</taxon>
        <taxon>Tissierellales</taxon>
        <taxon>Peptoniphilaceae</taxon>
        <taxon>Finegoldia</taxon>
    </lineage>
</organism>
<reference evidence="1" key="1">
    <citation type="submission" date="2010-05" db="EMBL/GenBank/DDBJ databases">
        <authorList>
            <person name="Muzny D."/>
            <person name="Qin X."/>
            <person name="Buhay C."/>
            <person name="Dugan-Rocha S."/>
            <person name="Ding Y."/>
            <person name="Chen G."/>
            <person name="Hawes A."/>
            <person name="Holder M."/>
            <person name="Jhangiani S."/>
            <person name="Johnson A."/>
            <person name="Khan Z."/>
            <person name="Li Z."/>
            <person name="Liu W."/>
            <person name="Liu X."/>
            <person name="Perez L."/>
            <person name="Shen H."/>
            <person name="Wang Q."/>
            <person name="Watt J."/>
            <person name="Xi L."/>
            <person name="Xin Y."/>
            <person name="Zhou J."/>
            <person name="Deng J."/>
            <person name="Jiang H."/>
            <person name="Liu Y."/>
            <person name="Qu J."/>
            <person name="Song X.-Z."/>
            <person name="Zhang L."/>
            <person name="Villasana D."/>
            <person name="Johnson A."/>
            <person name="Liu J."/>
            <person name="Liyanage D."/>
            <person name="Lorensuhewa L."/>
            <person name="Robinson T."/>
            <person name="Song A."/>
            <person name="Song B.-B."/>
            <person name="Dinh H."/>
            <person name="Thornton R."/>
            <person name="Coyle M."/>
            <person name="Francisco L."/>
            <person name="Jackson L."/>
            <person name="Javaid M."/>
            <person name="Korchina V."/>
            <person name="Kovar C."/>
            <person name="Mata R."/>
            <person name="Mathew T."/>
            <person name="Ngo R."/>
            <person name="Nguyen L."/>
            <person name="Nguyen N."/>
            <person name="Okwuonu G."/>
            <person name="Ongeri F."/>
            <person name="Pham C."/>
            <person name="Simmons D."/>
            <person name="Wilczek-Boney K."/>
            <person name="Hale W."/>
            <person name="Jakkamsetti A."/>
            <person name="Pham P."/>
            <person name="Ruth R."/>
            <person name="San Lucas F."/>
            <person name="Warren J."/>
            <person name="Zhang J."/>
            <person name="Zhao Z."/>
            <person name="Zhou C."/>
            <person name="Zhu D."/>
            <person name="Lee S."/>
            <person name="Bess C."/>
            <person name="Blankenburg K."/>
            <person name="Forbes L."/>
            <person name="Fu Q."/>
            <person name="Gubbala S."/>
            <person name="Hirani K."/>
            <person name="Jayaseelan J.C."/>
            <person name="Lara F."/>
            <person name="Munidasa M."/>
            <person name="Palculict T."/>
            <person name="Patil S."/>
            <person name="Pu L.-L."/>
            <person name="Saada N."/>
            <person name="Tang L."/>
            <person name="Weissenberger G."/>
            <person name="Zhu Y."/>
            <person name="Hemphill L."/>
            <person name="Shang Y."/>
            <person name="Youmans B."/>
            <person name="Ayvaz T."/>
            <person name="Ross M."/>
            <person name="Santibanez J."/>
            <person name="Aqrawi P."/>
            <person name="Gross S."/>
            <person name="Joshi V."/>
            <person name="Fowler G."/>
            <person name="Nazareth L."/>
            <person name="Reid J."/>
            <person name="Worley K."/>
            <person name="Petrosino J."/>
            <person name="Highlander S."/>
            <person name="Gibbs R."/>
        </authorList>
    </citation>
    <scope>NUCLEOTIDE SEQUENCE [LARGE SCALE GENOMIC DNA]</scope>
    <source>
        <strain evidence="1">ATCC 53516</strain>
    </source>
</reference>
<comment type="caution">
    <text evidence="1">The sequence shown here is derived from an EMBL/GenBank/DDBJ whole genome shotgun (WGS) entry which is preliminary data.</text>
</comment>
<dbReference type="RefSeq" id="WP_002834782.1">
    <property type="nucleotide sequence ID" value="NZ_CM000955.1"/>
</dbReference>
<proteinExistence type="predicted"/>
<protein>
    <submittedName>
        <fullName evidence="1">Uncharacterized protein</fullName>
    </submittedName>
</protein>
<evidence type="ECO:0000313" key="1">
    <source>
        <dbReference type="EMBL" id="EFH93702.1"/>
    </source>
</evidence>
<dbReference type="eggNOG" id="COG1285">
    <property type="taxonomic scope" value="Bacteria"/>
</dbReference>
<sequence>MDDKSMIEVTFSFNKNYDIDGFFKKLKSEYNLQSVKSIDDEG</sequence>